<dbReference type="InterPro" id="IPR034457">
    <property type="entry name" value="Organic_radical-activating"/>
</dbReference>
<dbReference type="GO" id="GO:0003824">
    <property type="term" value="F:catalytic activity"/>
    <property type="evidence" value="ECO:0007669"/>
    <property type="project" value="InterPro"/>
</dbReference>
<keyword evidence="5" id="KW-0408">Iron</keyword>
<dbReference type="GO" id="GO:0051539">
    <property type="term" value="F:4 iron, 4 sulfur cluster binding"/>
    <property type="evidence" value="ECO:0007669"/>
    <property type="project" value="UniProtKB-KW"/>
</dbReference>
<dbReference type="Gene3D" id="3.20.20.70">
    <property type="entry name" value="Aldolase class I"/>
    <property type="match status" value="1"/>
</dbReference>
<accession>X0SPC0</accession>
<dbReference type="InterPro" id="IPR013785">
    <property type="entry name" value="Aldolase_TIM"/>
</dbReference>
<feature type="domain" description="Radical SAM core" evidence="7">
    <location>
        <begin position="7"/>
        <end position="236"/>
    </location>
</feature>
<dbReference type="PROSITE" id="PS51918">
    <property type="entry name" value="RADICAL_SAM"/>
    <property type="match status" value="1"/>
</dbReference>
<evidence type="ECO:0000256" key="5">
    <source>
        <dbReference type="ARBA" id="ARBA00023004"/>
    </source>
</evidence>
<dbReference type="InterPro" id="IPR007197">
    <property type="entry name" value="rSAM"/>
</dbReference>
<evidence type="ECO:0000256" key="3">
    <source>
        <dbReference type="ARBA" id="ARBA00022691"/>
    </source>
</evidence>
<dbReference type="EMBL" id="BARS01005723">
    <property type="protein sequence ID" value="GAF77722.1"/>
    <property type="molecule type" value="Genomic_DNA"/>
</dbReference>
<keyword evidence="3" id="KW-0949">S-adenosyl-L-methionine</keyword>
<keyword evidence="2" id="KW-0004">4Fe-4S</keyword>
<dbReference type="SFLD" id="SFLDS00029">
    <property type="entry name" value="Radical_SAM"/>
    <property type="match status" value="1"/>
</dbReference>
<evidence type="ECO:0000256" key="2">
    <source>
        <dbReference type="ARBA" id="ARBA00022485"/>
    </source>
</evidence>
<evidence type="ECO:0000256" key="1">
    <source>
        <dbReference type="ARBA" id="ARBA00001966"/>
    </source>
</evidence>
<comment type="caution">
    <text evidence="8">The sequence shown here is derived from an EMBL/GenBank/DDBJ whole genome shotgun (WGS) entry which is preliminary data.</text>
</comment>
<organism evidence="8">
    <name type="scientific">marine sediment metagenome</name>
    <dbReference type="NCBI Taxonomy" id="412755"/>
    <lineage>
        <taxon>unclassified sequences</taxon>
        <taxon>metagenomes</taxon>
        <taxon>ecological metagenomes</taxon>
    </lineage>
</organism>
<name>X0SPC0_9ZZZZ</name>
<dbReference type="CDD" id="cd01335">
    <property type="entry name" value="Radical_SAM"/>
    <property type="match status" value="1"/>
</dbReference>
<keyword evidence="6" id="KW-0411">Iron-sulfur</keyword>
<dbReference type="PANTHER" id="PTHR30352:SF5">
    <property type="entry name" value="PYRUVATE FORMATE-LYASE 1-ACTIVATING ENZYME"/>
    <property type="match status" value="1"/>
</dbReference>
<dbReference type="GO" id="GO:0046872">
    <property type="term" value="F:metal ion binding"/>
    <property type="evidence" value="ECO:0007669"/>
    <property type="project" value="UniProtKB-KW"/>
</dbReference>
<proteinExistence type="predicted"/>
<dbReference type="SFLD" id="SFLDG01067">
    <property type="entry name" value="SPASM/twitch_domain_containing"/>
    <property type="match status" value="1"/>
</dbReference>
<comment type="cofactor">
    <cofactor evidence="1">
        <name>[4Fe-4S] cluster</name>
        <dbReference type="ChEBI" id="CHEBI:49883"/>
    </cofactor>
</comment>
<dbReference type="InterPro" id="IPR058240">
    <property type="entry name" value="rSAM_sf"/>
</dbReference>
<protein>
    <recommendedName>
        <fullName evidence="7">Radical SAM core domain-containing protein</fullName>
    </recommendedName>
</protein>
<reference evidence="8" key="1">
    <citation type="journal article" date="2014" name="Front. Microbiol.">
        <title>High frequency of phylogenetically diverse reductive dehalogenase-homologous genes in deep subseafloor sedimentary metagenomes.</title>
        <authorList>
            <person name="Kawai M."/>
            <person name="Futagami T."/>
            <person name="Toyoda A."/>
            <person name="Takaki Y."/>
            <person name="Nishi S."/>
            <person name="Hori S."/>
            <person name="Arai W."/>
            <person name="Tsubouchi T."/>
            <person name="Morono Y."/>
            <person name="Uchiyama I."/>
            <person name="Ito T."/>
            <person name="Fujiyama A."/>
            <person name="Inagaki F."/>
            <person name="Takami H."/>
        </authorList>
    </citation>
    <scope>NUCLEOTIDE SEQUENCE</scope>
    <source>
        <strain evidence="8">Expedition CK06-06</strain>
    </source>
</reference>
<dbReference type="Pfam" id="PF04055">
    <property type="entry name" value="Radical_SAM"/>
    <property type="match status" value="1"/>
</dbReference>
<evidence type="ECO:0000256" key="6">
    <source>
        <dbReference type="ARBA" id="ARBA00023014"/>
    </source>
</evidence>
<dbReference type="AlphaFoldDB" id="X0SPC0"/>
<evidence type="ECO:0000313" key="8">
    <source>
        <dbReference type="EMBL" id="GAF77722.1"/>
    </source>
</evidence>
<evidence type="ECO:0000256" key="4">
    <source>
        <dbReference type="ARBA" id="ARBA00022723"/>
    </source>
</evidence>
<keyword evidence="4" id="KW-0479">Metal-binding</keyword>
<dbReference type="SUPFAM" id="SSF102114">
    <property type="entry name" value="Radical SAM enzymes"/>
    <property type="match status" value="1"/>
</dbReference>
<evidence type="ECO:0000259" key="7">
    <source>
        <dbReference type="PROSITE" id="PS51918"/>
    </source>
</evidence>
<dbReference type="PANTHER" id="PTHR30352">
    <property type="entry name" value="PYRUVATE FORMATE-LYASE-ACTIVATING ENZYME"/>
    <property type="match status" value="1"/>
</dbReference>
<sequence length="246" mass="28027">MNIYHIAYAPDVKTAHIYLWGCNLKCRGCVLKQEIYDPHLGETKDALFTKERKIPQTPQKFLDFEEVVEILGKLEIRMVIFTGAEPTLDPQLPQLAEFLHKKFGSHNILFTNGFKLADLEHIDKVVFGIPAVTESLYRQYTGKSNKTVLNNFIRLNQLGAKLGVQSIFIPEYIDSLEIENIAKFIAEVNEGIPYVINAYIPVGDNPWRQPAPEEVEEAATRAKRHLPNVNYLAGNAEVKFEVLRVF</sequence>
<gene>
    <name evidence="8" type="ORF">S01H1_11228</name>
</gene>